<name>A0A6A7Y538_9HYPH</name>
<dbReference type="InterPro" id="IPR015424">
    <property type="entry name" value="PyrdxlP-dep_Trfase"/>
</dbReference>
<dbReference type="PROSITE" id="PS00392">
    <property type="entry name" value="DDC_GAD_HDC_YDC"/>
    <property type="match status" value="1"/>
</dbReference>
<dbReference type="EMBL" id="VWNA01000001">
    <property type="protein sequence ID" value="MQT12832.1"/>
    <property type="molecule type" value="Genomic_DNA"/>
</dbReference>
<dbReference type="GO" id="GO:0030170">
    <property type="term" value="F:pyridoxal phosphate binding"/>
    <property type="evidence" value="ECO:0007669"/>
    <property type="project" value="InterPro"/>
</dbReference>
<dbReference type="GO" id="GO:0016831">
    <property type="term" value="F:carboxy-lyase activity"/>
    <property type="evidence" value="ECO:0007669"/>
    <property type="project" value="UniProtKB-KW"/>
</dbReference>
<dbReference type="InterPro" id="IPR015422">
    <property type="entry name" value="PyrdxlP-dep_Trfase_small"/>
</dbReference>
<dbReference type="AlphaFoldDB" id="A0A6A7Y538"/>
<keyword evidence="9" id="KW-1185">Reference proteome</keyword>
<keyword evidence="4 6" id="KW-0663">Pyridoxal phosphate</keyword>
<keyword evidence="3" id="KW-0210">Decarboxylase</keyword>
<dbReference type="PANTHER" id="PTHR11999:SF70">
    <property type="entry name" value="MIP05841P"/>
    <property type="match status" value="1"/>
</dbReference>
<evidence type="ECO:0000256" key="6">
    <source>
        <dbReference type="PIRSR" id="PIRSR602129-50"/>
    </source>
</evidence>
<reference evidence="8 9" key="1">
    <citation type="submission" date="2019-09" db="EMBL/GenBank/DDBJ databases">
        <title>Segnochrobactrum spirostomi gen. nov., sp. nov., isolated from the ciliate Spirostomum cf. yagiui and description of a novel family, Segnochrobactraceae fam. nov. within the order Rhizobiales of the class Alphaproteobacteria.</title>
        <authorList>
            <person name="Akter S."/>
            <person name="Shazib S.U.A."/>
            <person name="Shin M.K."/>
        </authorList>
    </citation>
    <scope>NUCLEOTIDE SEQUENCE [LARGE SCALE GENOMIC DNA]</scope>
    <source>
        <strain evidence="8 9">Sp-1</strain>
    </source>
</reference>
<gene>
    <name evidence="8" type="ORF">F0357_09265</name>
</gene>
<comment type="caution">
    <text evidence="8">The sequence shown here is derived from an EMBL/GenBank/DDBJ whole genome shotgun (WGS) entry which is preliminary data.</text>
</comment>
<keyword evidence="8" id="KW-0032">Aminotransferase</keyword>
<dbReference type="SUPFAM" id="SSF53383">
    <property type="entry name" value="PLP-dependent transferases"/>
    <property type="match status" value="1"/>
</dbReference>
<dbReference type="GO" id="GO:0008483">
    <property type="term" value="F:transaminase activity"/>
    <property type="evidence" value="ECO:0007669"/>
    <property type="project" value="UniProtKB-KW"/>
</dbReference>
<dbReference type="PRINTS" id="PR00800">
    <property type="entry name" value="YHDCRBOXLASE"/>
</dbReference>
<dbReference type="PANTHER" id="PTHR11999">
    <property type="entry name" value="GROUP II PYRIDOXAL-5-PHOSPHATE DECARBOXYLASE"/>
    <property type="match status" value="1"/>
</dbReference>
<dbReference type="Gene3D" id="3.40.640.10">
    <property type="entry name" value="Type I PLP-dependent aspartate aminotransferase-like (Major domain)"/>
    <property type="match status" value="1"/>
</dbReference>
<organism evidence="8 9">
    <name type="scientific">Segnochrobactrum spirostomi</name>
    <dbReference type="NCBI Taxonomy" id="2608987"/>
    <lineage>
        <taxon>Bacteria</taxon>
        <taxon>Pseudomonadati</taxon>
        <taxon>Pseudomonadota</taxon>
        <taxon>Alphaproteobacteria</taxon>
        <taxon>Hyphomicrobiales</taxon>
        <taxon>Segnochrobactraceae</taxon>
        <taxon>Segnochrobactrum</taxon>
    </lineage>
</organism>
<sequence length="488" mass="52146">MTDEPTLDPQDWSALRAVFHEAVDDGIAYLAGANDRPVWVPPPPEAIARLTEPVPHGPTPIEDIYATFRTSILPYAVGNVNPSFFGWVHGAGNAQGVLGEMLAAFMNCNVGGREHIAVHLERQVIDWCKALMGFPETASGILTSGTSLGTLIAMTVARDARADGDVARDGVAAAARGLVAYASSEAHSCFAKAFDLLGLGRAAVRIVPVDADRRIDCDALERMIAADRAAGLKPFCAVATAGTVNTGAIDDIARVGAICRREDLWFHVDAAFGAFAGLVEEHRAEVAAMSGADSMAFDFHKWLQVPYDAGCVLVRDAGAHRAAFAARKEYLAGAERGLAGGEPWFCDYGPELSRSFRALKVWFTIKSHGIDGLGAIVAKNCRQARHLGEVVGRHAPRLELLAPVSLNIVCFRYVPEGASPEAANTLNKELVADLQEQGIAAPSTTTLGGLTAIRVCLVNHRTRTLDLDRLIEAVLRIGREREGRLAGE</sequence>
<dbReference type="GO" id="GO:0006520">
    <property type="term" value="P:amino acid metabolic process"/>
    <property type="evidence" value="ECO:0007669"/>
    <property type="project" value="InterPro"/>
</dbReference>
<dbReference type="InterPro" id="IPR002129">
    <property type="entry name" value="PyrdxlP-dep_de-COase"/>
</dbReference>
<keyword evidence="5 7" id="KW-0456">Lyase</keyword>
<evidence type="ECO:0000313" key="9">
    <source>
        <dbReference type="Proteomes" id="UP000332515"/>
    </source>
</evidence>
<dbReference type="InterPro" id="IPR021115">
    <property type="entry name" value="Pyridoxal-P_BS"/>
</dbReference>
<evidence type="ECO:0000256" key="4">
    <source>
        <dbReference type="ARBA" id="ARBA00022898"/>
    </source>
</evidence>
<dbReference type="Pfam" id="PF00282">
    <property type="entry name" value="Pyridoxal_deC"/>
    <property type="match status" value="1"/>
</dbReference>
<dbReference type="Gene3D" id="1.20.1340.10">
    <property type="entry name" value="dopa decarboxylase, N-terminal domain"/>
    <property type="match status" value="1"/>
</dbReference>
<protein>
    <submittedName>
        <fullName evidence="8">Aminotransferase class V-fold PLP-dependent enzyme</fullName>
    </submittedName>
</protein>
<dbReference type="InterPro" id="IPR015421">
    <property type="entry name" value="PyrdxlP-dep_Trfase_major"/>
</dbReference>
<accession>A0A6A7Y538</accession>
<proteinExistence type="inferred from homology"/>
<evidence type="ECO:0000256" key="3">
    <source>
        <dbReference type="ARBA" id="ARBA00022793"/>
    </source>
</evidence>
<evidence type="ECO:0000256" key="2">
    <source>
        <dbReference type="ARBA" id="ARBA00009533"/>
    </source>
</evidence>
<dbReference type="GO" id="GO:0019752">
    <property type="term" value="P:carboxylic acid metabolic process"/>
    <property type="evidence" value="ECO:0007669"/>
    <property type="project" value="InterPro"/>
</dbReference>
<evidence type="ECO:0000256" key="5">
    <source>
        <dbReference type="ARBA" id="ARBA00023239"/>
    </source>
</evidence>
<evidence type="ECO:0000256" key="7">
    <source>
        <dbReference type="RuleBase" id="RU000382"/>
    </source>
</evidence>
<dbReference type="Proteomes" id="UP000332515">
    <property type="component" value="Unassembled WGS sequence"/>
</dbReference>
<dbReference type="InterPro" id="IPR010977">
    <property type="entry name" value="Aromatic_deC"/>
</dbReference>
<dbReference type="Gene3D" id="3.90.1150.10">
    <property type="entry name" value="Aspartate Aminotransferase, domain 1"/>
    <property type="match status" value="1"/>
</dbReference>
<evidence type="ECO:0000313" key="8">
    <source>
        <dbReference type="EMBL" id="MQT12832.1"/>
    </source>
</evidence>
<feature type="modified residue" description="N6-(pyridoxal phosphate)lysine" evidence="6">
    <location>
        <position position="301"/>
    </location>
</feature>
<comment type="cofactor">
    <cofactor evidence="1 6 7">
        <name>pyridoxal 5'-phosphate</name>
        <dbReference type="ChEBI" id="CHEBI:597326"/>
    </cofactor>
</comment>
<keyword evidence="8" id="KW-0808">Transferase</keyword>
<comment type="similarity">
    <text evidence="2 7">Belongs to the group II decarboxylase family.</text>
</comment>
<evidence type="ECO:0000256" key="1">
    <source>
        <dbReference type="ARBA" id="ARBA00001933"/>
    </source>
</evidence>
<dbReference type="RefSeq" id="WP_153480100.1">
    <property type="nucleotide sequence ID" value="NZ_VWNA01000001.1"/>
</dbReference>